<dbReference type="EMBL" id="JAQIOY010000003">
    <property type="protein sequence ID" value="MDA7425210.1"/>
    <property type="molecule type" value="Genomic_DNA"/>
</dbReference>
<evidence type="ECO:0000313" key="4">
    <source>
        <dbReference type="Proteomes" id="UP001210720"/>
    </source>
</evidence>
<dbReference type="InterPro" id="IPR027051">
    <property type="entry name" value="XdhC_Rossmann_dom"/>
</dbReference>
<protein>
    <submittedName>
        <fullName evidence="3">Xanthine dehydrogenase accessory protein XdhC</fullName>
    </submittedName>
</protein>
<accession>A0ABT4XTI4</accession>
<dbReference type="InterPro" id="IPR052698">
    <property type="entry name" value="MoCofactor_Util/Proc"/>
</dbReference>
<organism evidence="3 4">
    <name type="scientific">Thalassococcus lentus</name>
    <dbReference type="NCBI Taxonomy" id="1210524"/>
    <lineage>
        <taxon>Bacteria</taxon>
        <taxon>Pseudomonadati</taxon>
        <taxon>Pseudomonadota</taxon>
        <taxon>Alphaproteobacteria</taxon>
        <taxon>Rhodobacterales</taxon>
        <taxon>Roseobacteraceae</taxon>
        <taxon>Thalassococcus</taxon>
    </lineage>
</organism>
<dbReference type="Gene3D" id="3.40.50.720">
    <property type="entry name" value="NAD(P)-binding Rossmann-like Domain"/>
    <property type="match status" value="1"/>
</dbReference>
<dbReference type="Proteomes" id="UP001210720">
    <property type="component" value="Unassembled WGS sequence"/>
</dbReference>
<gene>
    <name evidence="3" type="primary">xdhC</name>
    <name evidence="3" type="ORF">PFY00_10755</name>
</gene>
<proteinExistence type="predicted"/>
<dbReference type="PANTHER" id="PTHR30388:SF6">
    <property type="entry name" value="XANTHINE DEHYDROGENASE SUBUNIT A-RELATED"/>
    <property type="match status" value="1"/>
</dbReference>
<comment type="caution">
    <text evidence="3">The sequence shown here is derived from an EMBL/GenBank/DDBJ whole genome shotgun (WGS) entry which is preliminary data.</text>
</comment>
<reference evidence="3 4" key="1">
    <citation type="submission" date="2023-01" db="EMBL/GenBank/DDBJ databases">
        <title>Thalassococcus onchidii sp. nov., isolated from a marine invertebrate from the South China Sea.</title>
        <authorList>
            <person name="Xu S."/>
            <person name="Liu Z."/>
            <person name="Xu Y."/>
        </authorList>
    </citation>
    <scope>NUCLEOTIDE SEQUENCE [LARGE SCALE GENOMIC DNA]</scope>
    <source>
        <strain evidence="3 4">KCTC 32084</strain>
    </source>
</reference>
<dbReference type="Pfam" id="PF13478">
    <property type="entry name" value="XdhC_C"/>
    <property type="match status" value="1"/>
</dbReference>
<evidence type="ECO:0000259" key="1">
    <source>
        <dbReference type="Pfam" id="PF02625"/>
    </source>
</evidence>
<evidence type="ECO:0000259" key="2">
    <source>
        <dbReference type="Pfam" id="PF13478"/>
    </source>
</evidence>
<dbReference type="NCBIfam" id="TIGR02964">
    <property type="entry name" value="xanthine_xdhC"/>
    <property type="match status" value="1"/>
</dbReference>
<keyword evidence="4" id="KW-1185">Reference proteome</keyword>
<feature type="domain" description="XdhC- CoxI" evidence="1">
    <location>
        <begin position="12"/>
        <end position="64"/>
    </location>
</feature>
<feature type="domain" description="XdhC Rossmann" evidence="2">
    <location>
        <begin position="151"/>
        <end position="291"/>
    </location>
</feature>
<dbReference type="InterPro" id="IPR003777">
    <property type="entry name" value="XdhC_CoxI"/>
</dbReference>
<name>A0ABT4XTI4_9RHOB</name>
<dbReference type="Pfam" id="PF02625">
    <property type="entry name" value="XdhC_CoxI"/>
    <property type="match status" value="1"/>
</dbReference>
<dbReference type="RefSeq" id="WP_271432558.1">
    <property type="nucleotide sequence ID" value="NZ_JAQIOY010000003.1"/>
</dbReference>
<evidence type="ECO:0000313" key="3">
    <source>
        <dbReference type="EMBL" id="MDA7425210.1"/>
    </source>
</evidence>
<sequence length="312" mass="33608">MSFDLQELQAAVKAHDRVARVVVADVRGSTPREVGAAMLVWEGGQSGTIGGGQLEFEAAEKALHQEGLSRHALGPDLGQCCGGAVTLLTEVFEAEHLSDLEGQAVIARGPGDKPLAVQRIIDRGRARGERPAAQLIGEWFVEPVSQPSRDIWIWGAGHVGRALVSVLCPLSDITLTWVDTSAERFPDDVPENVRVLPAAHPQRLAVHAPANAEHLILTYSHEIDFALCHALLGHGFGFCGLIGSDTKWVRFRKRLSALGHSEAQISRICCPIGQKGLGKHPQAIAIGVAARLLEKQMGDKSEWPIHSYPSVV</sequence>
<dbReference type="PANTHER" id="PTHR30388">
    <property type="entry name" value="ALDEHYDE OXIDOREDUCTASE MOLYBDENUM COFACTOR ASSEMBLY PROTEIN"/>
    <property type="match status" value="1"/>
</dbReference>
<dbReference type="InterPro" id="IPR014308">
    <property type="entry name" value="Xanthine_DH_XdhC"/>
</dbReference>